<keyword evidence="11" id="KW-1185">Reference proteome</keyword>
<dbReference type="InterPro" id="IPR008948">
    <property type="entry name" value="L-Aspartase-like"/>
</dbReference>
<comment type="similarity">
    <text evidence="7">Belongs to the PAL/histidase family.</text>
</comment>
<dbReference type="InterPro" id="IPR001106">
    <property type="entry name" value="Aromatic_Lyase"/>
</dbReference>
<evidence type="ECO:0000256" key="2">
    <source>
        <dbReference type="ARBA" id="ARBA00012994"/>
    </source>
</evidence>
<dbReference type="Gene3D" id="1.20.200.10">
    <property type="entry name" value="Fumarase/aspartase (Central domain)"/>
    <property type="match status" value="1"/>
</dbReference>
<dbReference type="Proteomes" id="UP000549616">
    <property type="component" value="Unassembled WGS sequence"/>
</dbReference>
<dbReference type="InterPro" id="IPR024083">
    <property type="entry name" value="Fumarase/histidase_N"/>
</dbReference>
<evidence type="ECO:0000256" key="5">
    <source>
        <dbReference type="ARBA" id="ARBA00049269"/>
    </source>
</evidence>
<dbReference type="AlphaFoldDB" id="A0A853AXE5"/>
<comment type="subcellular location">
    <subcellularLocation>
        <location evidence="9">Cytoplasm</location>
    </subcellularLocation>
</comment>
<protein>
    <recommendedName>
        <fullName evidence="2 6">Histidine ammonia-lyase</fullName>
        <ecNumber evidence="2 6">4.3.1.3</ecNumber>
    </recommendedName>
</protein>
<reference evidence="10 11" key="1">
    <citation type="submission" date="2020-07" db="EMBL/GenBank/DDBJ databases">
        <title>Sequencing the genomes of 1000 actinobacteria strains.</title>
        <authorList>
            <person name="Klenk H.-P."/>
        </authorList>
    </citation>
    <scope>NUCLEOTIDE SEQUENCE [LARGE SCALE GENOMIC DNA]</scope>
    <source>
        <strain evidence="10 11">DSM 104006</strain>
    </source>
</reference>
<keyword evidence="4 7" id="KW-0456">Lyase</keyword>
<sequence>MTRTVRMDHGPLDREQVVAVARNGARVELSDEVRENLGEIRRHIDALADADRPTYGISTGFGALAIRHIPAGRRTALQRSLIRSHAAGTGTAVEPEVVRALMLLRLRTLASGHTGVRPATAEALAAMLNADMVPVVYEYGSLGCSGDLAPLAAVALALMGEGELVDGRSAAEALTEAGLEPVTLAEKEGLALTNGTDGMLGMLVLALDDLHRLLDTADLTAAMSVEALLGTDRAFAADLQALRPHPGQTASARRMFAALASSEIVASHRGPECTRVQDAYSLRCAPQVHGAARDTVAHAEAVADRELAAAIDNPVVLADGRVESNGNFHGAPLAYVLDFLAIPIADVASIAERRTDRMLDVTRSHGLPAFLAEDPGVDSGHMIAQYTQAAIVSELKRLAVPASVDSIPSSAMQEDHVSMGWSAARKLRRAVDGLTSVLAIELLTAARALDFRAPLRPAPVTAAARDLLRERVPAPGPDRHLAPEIAAAEELVRSGAVLTALEEA</sequence>
<dbReference type="PANTHER" id="PTHR10362">
    <property type="entry name" value="HISTIDINE AMMONIA-LYASE"/>
    <property type="match status" value="1"/>
</dbReference>
<dbReference type="FunFam" id="1.10.275.10:FF:000005">
    <property type="entry name" value="Histidine ammonia-lyase"/>
    <property type="match status" value="1"/>
</dbReference>
<dbReference type="GO" id="GO:0005737">
    <property type="term" value="C:cytoplasm"/>
    <property type="evidence" value="ECO:0007669"/>
    <property type="project" value="UniProtKB-SubCell"/>
</dbReference>
<name>A0A853AXE5_9PSEU</name>
<proteinExistence type="inferred from homology"/>
<organism evidence="10 11">
    <name type="scientific">Amycolatopsis endophytica</name>
    <dbReference type="NCBI Taxonomy" id="860233"/>
    <lineage>
        <taxon>Bacteria</taxon>
        <taxon>Bacillati</taxon>
        <taxon>Actinomycetota</taxon>
        <taxon>Actinomycetes</taxon>
        <taxon>Pseudonocardiales</taxon>
        <taxon>Pseudonocardiaceae</taxon>
        <taxon>Amycolatopsis</taxon>
    </lineage>
</organism>
<dbReference type="EMBL" id="JACCFK010000001">
    <property type="protein sequence ID" value="NYI87317.1"/>
    <property type="molecule type" value="Genomic_DNA"/>
</dbReference>
<comment type="catalytic activity">
    <reaction evidence="5 8">
        <text>L-histidine = trans-urocanate + NH4(+)</text>
        <dbReference type="Rhea" id="RHEA:21232"/>
        <dbReference type="ChEBI" id="CHEBI:17771"/>
        <dbReference type="ChEBI" id="CHEBI:28938"/>
        <dbReference type="ChEBI" id="CHEBI:57595"/>
        <dbReference type="EC" id="4.3.1.3"/>
    </reaction>
</comment>
<dbReference type="RefSeq" id="WP_179771732.1">
    <property type="nucleotide sequence ID" value="NZ_JACCFK010000001.1"/>
</dbReference>
<evidence type="ECO:0000313" key="10">
    <source>
        <dbReference type="EMBL" id="NYI87317.1"/>
    </source>
</evidence>
<dbReference type="GO" id="GO:0004397">
    <property type="term" value="F:histidine ammonia-lyase activity"/>
    <property type="evidence" value="ECO:0007669"/>
    <property type="project" value="UniProtKB-UniRule"/>
</dbReference>
<dbReference type="EC" id="4.3.1.3" evidence="2 6"/>
<dbReference type="NCBIfam" id="TIGR01225">
    <property type="entry name" value="hutH"/>
    <property type="match status" value="1"/>
</dbReference>
<keyword evidence="3 8" id="KW-0369">Histidine metabolism</keyword>
<dbReference type="Pfam" id="PF00221">
    <property type="entry name" value="Lyase_aromatic"/>
    <property type="match status" value="1"/>
</dbReference>
<dbReference type="Gene3D" id="1.10.275.10">
    <property type="entry name" value="Fumarase/aspartase (N-terminal domain)"/>
    <property type="match status" value="1"/>
</dbReference>
<comment type="caution">
    <text evidence="10">The sequence shown here is derived from an EMBL/GenBank/DDBJ whole genome shotgun (WGS) entry which is preliminary data.</text>
</comment>
<dbReference type="InterPro" id="IPR022313">
    <property type="entry name" value="Phe/His_NH3-lyase_AS"/>
</dbReference>
<evidence type="ECO:0000313" key="11">
    <source>
        <dbReference type="Proteomes" id="UP000549616"/>
    </source>
</evidence>
<evidence type="ECO:0000256" key="6">
    <source>
        <dbReference type="NCBIfam" id="TIGR01225"/>
    </source>
</evidence>
<dbReference type="PROSITE" id="PS00488">
    <property type="entry name" value="PAL_HISTIDASE"/>
    <property type="match status" value="1"/>
</dbReference>
<dbReference type="UniPathway" id="UPA00379">
    <property type="reaction ID" value="UER00549"/>
</dbReference>
<gene>
    <name evidence="10" type="ORF">HNR02_000640</name>
</gene>
<dbReference type="GO" id="GO:0019556">
    <property type="term" value="P:L-histidine catabolic process to glutamate and formamide"/>
    <property type="evidence" value="ECO:0007669"/>
    <property type="project" value="UniProtKB-UniPathway"/>
</dbReference>
<accession>A0A853AXE5</accession>
<evidence type="ECO:0000256" key="8">
    <source>
        <dbReference type="RuleBase" id="RU004479"/>
    </source>
</evidence>
<evidence type="ECO:0000256" key="7">
    <source>
        <dbReference type="RuleBase" id="RU003954"/>
    </source>
</evidence>
<dbReference type="SUPFAM" id="SSF48557">
    <property type="entry name" value="L-aspartase-like"/>
    <property type="match status" value="1"/>
</dbReference>
<dbReference type="InterPro" id="IPR005921">
    <property type="entry name" value="HutH"/>
</dbReference>
<evidence type="ECO:0000256" key="1">
    <source>
        <dbReference type="ARBA" id="ARBA00005113"/>
    </source>
</evidence>
<dbReference type="GO" id="GO:0019557">
    <property type="term" value="P:L-histidine catabolic process to glutamate and formate"/>
    <property type="evidence" value="ECO:0007669"/>
    <property type="project" value="UniProtKB-UniPathway"/>
</dbReference>
<evidence type="ECO:0000256" key="9">
    <source>
        <dbReference type="RuleBase" id="RU004480"/>
    </source>
</evidence>
<comment type="pathway">
    <text evidence="1 8">Amino-acid degradation; L-histidine degradation into L-glutamate; N-formimidoyl-L-glutamate from L-histidine: step 1/3.</text>
</comment>
<dbReference type="CDD" id="cd00332">
    <property type="entry name" value="PAL-HAL"/>
    <property type="match status" value="1"/>
</dbReference>
<dbReference type="NCBIfam" id="NF006871">
    <property type="entry name" value="PRK09367.1"/>
    <property type="match status" value="1"/>
</dbReference>
<evidence type="ECO:0000256" key="4">
    <source>
        <dbReference type="ARBA" id="ARBA00023239"/>
    </source>
</evidence>
<evidence type="ECO:0000256" key="3">
    <source>
        <dbReference type="ARBA" id="ARBA00022808"/>
    </source>
</evidence>